<reference evidence="6" key="4">
    <citation type="submission" date="2025-09" db="UniProtKB">
        <authorList>
            <consortium name="Ensembl"/>
        </authorList>
    </citation>
    <scope>IDENTIFICATION</scope>
</reference>
<proteinExistence type="predicted"/>
<dbReference type="HOGENOM" id="CLU_1547001_0_0_1"/>
<dbReference type="Gene3D" id="1.20.140.150">
    <property type="match status" value="1"/>
</dbReference>
<evidence type="ECO:0000313" key="7">
    <source>
        <dbReference type="Proteomes" id="UP000008144"/>
    </source>
</evidence>
<keyword evidence="2 5" id="KW-0812">Transmembrane</keyword>
<feature type="transmembrane region" description="Helical" evidence="5">
    <location>
        <begin position="136"/>
        <end position="157"/>
    </location>
</feature>
<evidence type="ECO:0000256" key="1">
    <source>
        <dbReference type="ARBA" id="ARBA00004141"/>
    </source>
</evidence>
<dbReference type="Ensembl" id="ENSCINT00000022830.2">
    <property type="protein sequence ID" value="ENSCINP00000022584.2"/>
    <property type="gene ID" value="ENSCING00000011952.2"/>
</dbReference>
<keyword evidence="3 5" id="KW-1133">Transmembrane helix</keyword>
<feature type="transmembrane region" description="Helical" evidence="5">
    <location>
        <begin position="94"/>
        <end position="116"/>
    </location>
</feature>
<keyword evidence="4 5" id="KW-0472">Membrane</keyword>
<name>F6UKJ4_CIOIN</name>
<dbReference type="KEGG" id="cin:100181662"/>
<feature type="transmembrane region" description="Helical" evidence="5">
    <location>
        <begin position="66"/>
        <end position="87"/>
    </location>
</feature>
<reference evidence="7" key="1">
    <citation type="journal article" date="2002" name="Science">
        <title>The draft genome of Ciona intestinalis: insights into chordate and vertebrate origins.</title>
        <authorList>
            <person name="Dehal P."/>
            <person name="Satou Y."/>
            <person name="Campbell R.K."/>
            <person name="Chapman J."/>
            <person name="Degnan B."/>
            <person name="De Tomaso A."/>
            <person name="Davidson B."/>
            <person name="Di Gregorio A."/>
            <person name="Gelpke M."/>
            <person name="Goodstein D.M."/>
            <person name="Harafuji N."/>
            <person name="Hastings K.E."/>
            <person name="Ho I."/>
            <person name="Hotta K."/>
            <person name="Huang W."/>
            <person name="Kawashima T."/>
            <person name="Lemaire P."/>
            <person name="Martinez D."/>
            <person name="Meinertzhagen I.A."/>
            <person name="Necula S."/>
            <person name="Nonaka M."/>
            <person name="Putnam N."/>
            <person name="Rash S."/>
            <person name="Saiga H."/>
            <person name="Satake M."/>
            <person name="Terry A."/>
            <person name="Yamada L."/>
            <person name="Wang H.G."/>
            <person name="Awazu S."/>
            <person name="Azumi K."/>
            <person name="Boore J."/>
            <person name="Branno M."/>
            <person name="Chin-Bow S."/>
            <person name="DeSantis R."/>
            <person name="Doyle S."/>
            <person name="Francino P."/>
            <person name="Keys D.N."/>
            <person name="Haga S."/>
            <person name="Hayashi H."/>
            <person name="Hino K."/>
            <person name="Imai K.S."/>
            <person name="Inaba K."/>
            <person name="Kano S."/>
            <person name="Kobayashi K."/>
            <person name="Kobayashi M."/>
            <person name="Lee B.I."/>
            <person name="Makabe K.W."/>
            <person name="Manohar C."/>
            <person name="Matassi G."/>
            <person name="Medina M."/>
            <person name="Mochizuki Y."/>
            <person name="Mount S."/>
            <person name="Morishita T."/>
            <person name="Miura S."/>
            <person name="Nakayama A."/>
            <person name="Nishizaka S."/>
            <person name="Nomoto H."/>
            <person name="Ohta F."/>
            <person name="Oishi K."/>
            <person name="Rigoutsos I."/>
            <person name="Sano M."/>
            <person name="Sasaki A."/>
            <person name="Sasakura Y."/>
            <person name="Shoguchi E."/>
            <person name="Shin-i T."/>
            <person name="Spagnuolo A."/>
            <person name="Stainier D."/>
            <person name="Suzuki M.M."/>
            <person name="Tassy O."/>
            <person name="Takatori N."/>
            <person name="Tokuoka M."/>
            <person name="Yagi K."/>
            <person name="Yoshizaki F."/>
            <person name="Wada S."/>
            <person name="Zhang C."/>
            <person name="Hyatt P.D."/>
            <person name="Larimer F."/>
            <person name="Detter C."/>
            <person name="Doggett N."/>
            <person name="Glavina T."/>
            <person name="Hawkins T."/>
            <person name="Richardson P."/>
            <person name="Lucas S."/>
            <person name="Kohara Y."/>
            <person name="Levine M."/>
            <person name="Satoh N."/>
            <person name="Rokhsar D.S."/>
        </authorList>
    </citation>
    <scope>NUCLEOTIDE SEQUENCE [LARGE SCALE GENOMIC DNA]</scope>
</reference>
<dbReference type="InterPro" id="IPR004031">
    <property type="entry name" value="PMP22/EMP/MP20/Claudin"/>
</dbReference>
<dbReference type="AlphaFoldDB" id="F6UKJ4"/>
<evidence type="ECO:0000256" key="5">
    <source>
        <dbReference type="SAM" id="Phobius"/>
    </source>
</evidence>
<gene>
    <name evidence="6" type="primary">LOC100181662</name>
</gene>
<dbReference type="OrthoDB" id="8714888at2759"/>
<dbReference type="GO" id="GO:0005886">
    <property type="term" value="C:plasma membrane"/>
    <property type="evidence" value="ECO:0000318"/>
    <property type="project" value="GO_Central"/>
</dbReference>
<reference evidence="6" key="3">
    <citation type="submission" date="2025-08" db="UniProtKB">
        <authorList>
            <consortium name="Ensembl"/>
        </authorList>
    </citation>
    <scope>IDENTIFICATION</scope>
</reference>
<dbReference type="GeneID" id="100181662"/>
<accession>A0A1W2WIN0</accession>
<evidence type="ECO:0000256" key="2">
    <source>
        <dbReference type="ARBA" id="ARBA00022692"/>
    </source>
</evidence>
<dbReference type="Proteomes" id="UP000008144">
    <property type="component" value="Chromosome 7"/>
</dbReference>
<feature type="transmembrane region" description="Helical" evidence="5">
    <location>
        <begin position="12"/>
        <end position="33"/>
    </location>
</feature>
<dbReference type="InParanoid" id="F6UKJ4"/>
<dbReference type="RefSeq" id="XP_026691048.1">
    <property type="nucleotide sequence ID" value="XM_026835247.1"/>
</dbReference>
<keyword evidence="7" id="KW-1185">Reference proteome</keyword>
<evidence type="ECO:0000313" key="6">
    <source>
        <dbReference type="Ensembl" id="ENSCINP00000022584.2"/>
    </source>
</evidence>
<dbReference type="GeneTree" id="ENSGT00730000112639"/>
<protein>
    <submittedName>
        <fullName evidence="6">Uncharacterized LOC100181662</fullName>
    </submittedName>
</protein>
<evidence type="ECO:0000256" key="3">
    <source>
        <dbReference type="ARBA" id="ARBA00022989"/>
    </source>
</evidence>
<accession>F6UKJ4</accession>
<dbReference type="Pfam" id="PF00822">
    <property type="entry name" value="PMP22_Claudin"/>
    <property type="match status" value="1"/>
</dbReference>
<dbReference type="EMBL" id="EAAA01002405">
    <property type="status" value="NOT_ANNOTATED_CDS"/>
    <property type="molecule type" value="Genomic_DNA"/>
</dbReference>
<sequence>MGYWTPSKIAASVLGALINGLFIPTMAVNGWIYSGIIGKGLYNTCGGGICTGTQWGQIAGEDATRIMYIIAAIVLGLKLFISIGYCVTKNHAPLMLGFGICEVAAGIIMFAGSITYVRTFAEAIADSNGGSAFGVAFYLSWFAAIISIIAGCFNIHVYSQCKNNSSEVNVEIS</sequence>
<reference evidence="6" key="2">
    <citation type="journal article" date="2008" name="Genome Biol.">
        <title>Improved genome assembly and evidence-based global gene model set for the chordate Ciona intestinalis: new insight into intron and operon populations.</title>
        <authorList>
            <person name="Satou Y."/>
            <person name="Mineta K."/>
            <person name="Ogasawara M."/>
            <person name="Sasakura Y."/>
            <person name="Shoguchi E."/>
            <person name="Ueno K."/>
            <person name="Yamada L."/>
            <person name="Matsumoto J."/>
            <person name="Wasserscheid J."/>
            <person name="Dewar K."/>
            <person name="Wiley G.B."/>
            <person name="Macmil S.L."/>
            <person name="Roe B.A."/>
            <person name="Zeller R.W."/>
            <person name="Hastings K.E."/>
            <person name="Lemaire P."/>
            <person name="Lindquist E."/>
            <person name="Endo T."/>
            <person name="Hotta K."/>
            <person name="Inaba K."/>
        </authorList>
    </citation>
    <scope>NUCLEOTIDE SEQUENCE [LARGE SCALE GENOMIC DNA]</scope>
    <source>
        <strain evidence="6">wild type</strain>
    </source>
</reference>
<evidence type="ECO:0000256" key="4">
    <source>
        <dbReference type="ARBA" id="ARBA00023136"/>
    </source>
</evidence>
<comment type="subcellular location">
    <subcellularLocation>
        <location evidence="1">Membrane</location>
        <topology evidence="1">Multi-pass membrane protein</topology>
    </subcellularLocation>
</comment>
<organism evidence="6 7">
    <name type="scientific">Ciona intestinalis</name>
    <name type="common">Transparent sea squirt</name>
    <name type="synonym">Ascidia intestinalis</name>
    <dbReference type="NCBI Taxonomy" id="7719"/>
    <lineage>
        <taxon>Eukaryota</taxon>
        <taxon>Metazoa</taxon>
        <taxon>Chordata</taxon>
        <taxon>Tunicata</taxon>
        <taxon>Ascidiacea</taxon>
        <taxon>Phlebobranchia</taxon>
        <taxon>Cionidae</taxon>
        <taxon>Ciona</taxon>
    </lineage>
</organism>